<keyword evidence="2" id="KW-0328">Glycosyltransferase</keyword>
<feature type="domain" description="Phosphoribosyltransferase" evidence="1">
    <location>
        <begin position="15"/>
        <end position="184"/>
    </location>
</feature>
<dbReference type="AlphaFoldDB" id="A0A098G5G5"/>
<dbReference type="CDD" id="cd06223">
    <property type="entry name" value="PRTases_typeI"/>
    <property type="match status" value="1"/>
</dbReference>
<sequence>MDFMSKYIDREHAGKLLAEQLREYANISDTIILALPRGGVPVAYEIAQKLSVPLDVFIVRKLGVPGHEELAMGALASGGNIVLNEELIATIGISQSSIDNVIKAEEEELLRRERLYHVNGPLPELKNKTIVLVDDGIATGATMKAAILALRQQQPAKIIVAVPVAARDTCKEIAKLVDQIVCPLKPNDFYAVGLWYENFSQTSDDEVRELLKKAYEGRRSVKQAS</sequence>
<dbReference type="Gene3D" id="3.40.50.2020">
    <property type="match status" value="1"/>
</dbReference>
<organism evidence="2 3">
    <name type="scientific">Legionella fallonii LLAP-10</name>
    <dbReference type="NCBI Taxonomy" id="1212491"/>
    <lineage>
        <taxon>Bacteria</taxon>
        <taxon>Pseudomonadati</taxon>
        <taxon>Pseudomonadota</taxon>
        <taxon>Gammaproteobacteria</taxon>
        <taxon>Legionellales</taxon>
        <taxon>Legionellaceae</taxon>
        <taxon>Legionella</taxon>
    </lineage>
</organism>
<dbReference type="Gene3D" id="3.30.1310.20">
    <property type="entry name" value="PRTase-like"/>
    <property type="match status" value="1"/>
</dbReference>
<proteinExistence type="predicted"/>
<dbReference type="KEGG" id="lfa:LFA_2366"/>
<evidence type="ECO:0000313" key="2">
    <source>
        <dbReference type="EMBL" id="CEG57738.1"/>
    </source>
</evidence>
<gene>
    <name evidence="2" type="ORF">LFA_2366</name>
</gene>
<keyword evidence="3" id="KW-1185">Reference proteome</keyword>
<accession>A0A098G5G5</accession>
<evidence type="ECO:0000259" key="1">
    <source>
        <dbReference type="Pfam" id="PF00156"/>
    </source>
</evidence>
<dbReference type="EMBL" id="LN614827">
    <property type="protein sequence ID" value="CEG57738.1"/>
    <property type="molecule type" value="Genomic_DNA"/>
</dbReference>
<name>A0A098G5G5_9GAMM</name>
<dbReference type="HOGENOM" id="CLU_083583_0_0_6"/>
<evidence type="ECO:0000313" key="3">
    <source>
        <dbReference type="Proteomes" id="UP000032430"/>
    </source>
</evidence>
<reference evidence="3" key="1">
    <citation type="submission" date="2014-09" db="EMBL/GenBank/DDBJ databases">
        <authorList>
            <person name="Gomez-Valero L."/>
        </authorList>
    </citation>
    <scope>NUCLEOTIDE SEQUENCE [LARGE SCALE GENOMIC DNA]</scope>
    <source>
        <strain evidence="3">ATCC700992</strain>
    </source>
</reference>
<dbReference type="GO" id="GO:0016757">
    <property type="term" value="F:glycosyltransferase activity"/>
    <property type="evidence" value="ECO:0007669"/>
    <property type="project" value="UniProtKB-KW"/>
</dbReference>
<protein>
    <submittedName>
        <fullName evidence="2">Phosphoribosyltransferase</fullName>
    </submittedName>
</protein>
<dbReference type="STRING" id="1212491.LFA_2366"/>
<keyword evidence="2" id="KW-0808">Transferase</keyword>
<dbReference type="InterPro" id="IPR029057">
    <property type="entry name" value="PRTase-like"/>
</dbReference>
<dbReference type="InterPro" id="IPR000836">
    <property type="entry name" value="PRTase_dom"/>
</dbReference>
<dbReference type="Proteomes" id="UP000032430">
    <property type="component" value="Chromosome I"/>
</dbReference>
<dbReference type="SUPFAM" id="SSF53271">
    <property type="entry name" value="PRTase-like"/>
    <property type="match status" value="1"/>
</dbReference>
<dbReference type="Pfam" id="PF00156">
    <property type="entry name" value="Pribosyltran"/>
    <property type="match status" value="1"/>
</dbReference>